<keyword evidence="4" id="KW-0413">Isomerase</keyword>
<dbReference type="PANTHER" id="PTHR10366">
    <property type="entry name" value="NAD DEPENDENT EPIMERASE/DEHYDRATASE"/>
    <property type="match status" value="1"/>
</dbReference>
<proteinExistence type="inferred from homology"/>
<dbReference type="Proteomes" id="UP000464657">
    <property type="component" value="Chromosome"/>
</dbReference>
<dbReference type="Gene3D" id="3.40.50.720">
    <property type="entry name" value="NAD(P)-binding Rossmann-like Domain"/>
    <property type="match status" value="1"/>
</dbReference>
<dbReference type="Pfam" id="PF01370">
    <property type="entry name" value="Epimerase"/>
    <property type="match status" value="1"/>
</dbReference>
<dbReference type="GO" id="GO:0016853">
    <property type="term" value="F:isomerase activity"/>
    <property type="evidence" value="ECO:0007669"/>
    <property type="project" value="UniProtKB-KW"/>
</dbReference>
<dbReference type="AlphaFoldDB" id="A0A7L4ZK90"/>
<name>A0A7L4ZK90_9FLAO</name>
<evidence type="ECO:0000313" key="5">
    <source>
        <dbReference type="Proteomes" id="UP000464657"/>
    </source>
</evidence>
<keyword evidence="5" id="KW-1185">Reference proteome</keyword>
<dbReference type="OrthoDB" id="596910at2"/>
<dbReference type="InterPro" id="IPR001509">
    <property type="entry name" value="Epimerase_deHydtase"/>
</dbReference>
<evidence type="ECO:0000259" key="3">
    <source>
        <dbReference type="Pfam" id="PF01370"/>
    </source>
</evidence>
<evidence type="ECO:0000256" key="1">
    <source>
        <dbReference type="ARBA" id="ARBA00023002"/>
    </source>
</evidence>
<dbReference type="EMBL" id="CP019288">
    <property type="protein sequence ID" value="QHI37128.1"/>
    <property type="molecule type" value="Genomic_DNA"/>
</dbReference>
<comment type="similarity">
    <text evidence="2">Belongs to the NAD(P)-dependent epimerase/dehydratase family. Dihydroflavonol-4-reductase subfamily.</text>
</comment>
<organism evidence="4 5">
    <name type="scientific">Kordia antarctica</name>
    <dbReference type="NCBI Taxonomy" id="1218801"/>
    <lineage>
        <taxon>Bacteria</taxon>
        <taxon>Pseudomonadati</taxon>
        <taxon>Bacteroidota</taxon>
        <taxon>Flavobacteriia</taxon>
        <taxon>Flavobacteriales</taxon>
        <taxon>Flavobacteriaceae</taxon>
        <taxon>Kordia</taxon>
    </lineage>
</organism>
<dbReference type="InterPro" id="IPR036291">
    <property type="entry name" value="NAD(P)-bd_dom_sf"/>
</dbReference>
<evidence type="ECO:0000313" key="4">
    <source>
        <dbReference type="EMBL" id="QHI37128.1"/>
    </source>
</evidence>
<dbReference type="InterPro" id="IPR050425">
    <property type="entry name" value="NAD(P)_dehydrat-like"/>
</dbReference>
<feature type="domain" description="NAD-dependent epimerase/dehydratase" evidence="3">
    <location>
        <begin position="2"/>
        <end position="235"/>
    </location>
</feature>
<accession>A0A7L4ZK90</accession>
<gene>
    <name evidence="4" type="ORF">IMCC3317_25060</name>
</gene>
<dbReference type="KEGG" id="kan:IMCC3317_25060"/>
<keyword evidence="1" id="KW-0560">Oxidoreductase</keyword>
<protein>
    <submittedName>
        <fullName evidence="4">3 beta-hydroxysteroid dehydrogenase/Delta 5--&gt;4-isomerase</fullName>
    </submittedName>
</protein>
<dbReference type="GO" id="GO:0016616">
    <property type="term" value="F:oxidoreductase activity, acting on the CH-OH group of donors, NAD or NADP as acceptor"/>
    <property type="evidence" value="ECO:0007669"/>
    <property type="project" value="TreeGrafter"/>
</dbReference>
<dbReference type="RefSeq" id="WP_160129774.1">
    <property type="nucleotide sequence ID" value="NZ_CP019288.1"/>
</dbReference>
<reference evidence="4 5" key="1">
    <citation type="journal article" date="2013" name="Int. J. Syst. Evol. Microbiol.">
        <title>Kordia antarctica sp. nov., isolated from Antarctic seawater.</title>
        <authorList>
            <person name="Baek K."/>
            <person name="Choi A."/>
            <person name="Kang I."/>
            <person name="Lee K."/>
            <person name="Cho J.C."/>
        </authorList>
    </citation>
    <scope>NUCLEOTIDE SEQUENCE [LARGE SCALE GENOMIC DNA]</scope>
    <source>
        <strain evidence="4 5">IMCC3317</strain>
    </source>
</reference>
<evidence type="ECO:0000256" key="2">
    <source>
        <dbReference type="ARBA" id="ARBA00023445"/>
    </source>
</evidence>
<dbReference type="PANTHER" id="PTHR10366:SF564">
    <property type="entry name" value="STEROL-4-ALPHA-CARBOXYLATE 3-DEHYDROGENASE, DECARBOXYLATING"/>
    <property type="match status" value="1"/>
</dbReference>
<dbReference type="SUPFAM" id="SSF51735">
    <property type="entry name" value="NAD(P)-binding Rossmann-fold domains"/>
    <property type="match status" value="1"/>
</dbReference>
<sequence length="334" mass="37707">MILVTGGTGLVGAHLLAHLVQTETRVKAIYRTIDKLEAVKNVFSYYFDDSIPFFEKIDWHKADVVDVPSLEVVFPEITHVYHVAALISFDPKDFDSLRKINIEGTANVVNLCIAYGVKKLCFVSSVAAVGENEDPTIPITEETDWNPEADNNVYAISKYGSEMEVWRGSQEGLDVVIVNPAIILGAGFWRSGSGSLFRTIKKGLKYYTKGILSYVDVKDVVSVMIQLMNSDIKGERFILVAENWSLEKFTQVTAKALHVQPPQKEASAFLLGIAWRMDWWRQFFTGKRRKLTKQTAQSIQSQSFFESSKIQKALNFTFIPVEESIERVSERYNG</sequence>